<evidence type="ECO:0000259" key="1">
    <source>
        <dbReference type="Pfam" id="PF19557"/>
    </source>
</evidence>
<dbReference type="InterPro" id="IPR058572">
    <property type="entry name" value="DUF6079_4th"/>
</dbReference>
<evidence type="ECO:0000313" key="8">
    <source>
        <dbReference type="Proteomes" id="UP001305652"/>
    </source>
</evidence>
<reference evidence="7 8" key="1">
    <citation type="submission" date="2023-10" db="EMBL/GenBank/DDBJ databases">
        <title>The complete genome sequence of Methanoculleus receptaculi DSM 18860.</title>
        <authorList>
            <person name="Lai S.-J."/>
            <person name="You Y.-T."/>
            <person name="Chen S.-C."/>
        </authorList>
    </citation>
    <scope>NUCLEOTIDE SEQUENCE [LARGE SCALE GENOMIC DNA]</scope>
    <source>
        <strain evidence="7 8">DSM 18860</strain>
    </source>
</reference>
<dbReference type="Proteomes" id="UP001305652">
    <property type="component" value="Chromosome"/>
</dbReference>
<evidence type="ECO:0000259" key="3">
    <source>
        <dbReference type="Pfam" id="PF26384"/>
    </source>
</evidence>
<dbReference type="KEGG" id="mrc:R6Y96_05525"/>
<gene>
    <name evidence="7" type="ORF">R6Y96_05525</name>
</gene>
<proteinExistence type="predicted"/>
<feature type="domain" description="DUF6079" evidence="4">
    <location>
        <begin position="691"/>
        <end position="819"/>
    </location>
</feature>
<dbReference type="Pfam" id="PF26385">
    <property type="entry name" value="DUF6079_4th"/>
    <property type="match status" value="1"/>
</dbReference>
<evidence type="ECO:0000313" key="7">
    <source>
        <dbReference type="EMBL" id="WOX56786.1"/>
    </source>
</evidence>
<feature type="domain" description="DUF6079" evidence="6">
    <location>
        <begin position="1028"/>
        <end position="1117"/>
    </location>
</feature>
<accession>A0AAX4FS74</accession>
<dbReference type="InterPro" id="IPR058574">
    <property type="entry name" value="DUF6079_6th"/>
</dbReference>
<evidence type="ECO:0000259" key="2">
    <source>
        <dbReference type="Pfam" id="PF26383"/>
    </source>
</evidence>
<protein>
    <submittedName>
        <fullName evidence="7">DUF6079 family protein</fullName>
    </submittedName>
</protein>
<feature type="domain" description="DUF6079" evidence="1">
    <location>
        <begin position="20"/>
        <end position="248"/>
    </location>
</feature>
<organism evidence="7 8">
    <name type="scientific">Methanoculleus receptaculi</name>
    <dbReference type="NCBI Taxonomy" id="394967"/>
    <lineage>
        <taxon>Archaea</taxon>
        <taxon>Methanobacteriati</taxon>
        <taxon>Methanobacteriota</taxon>
        <taxon>Stenosarchaea group</taxon>
        <taxon>Methanomicrobia</taxon>
        <taxon>Methanomicrobiales</taxon>
        <taxon>Methanomicrobiaceae</taxon>
        <taxon>Methanoculleus</taxon>
    </lineage>
</organism>
<dbReference type="InterPro" id="IPR045725">
    <property type="entry name" value="DUF6079_N"/>
</dbReference>
<dbReference type="EMBL" id="CP137642">
    <property type="protein sequence ID" value="WOX56786.1"/>
    <property type="molecule type" value="Genomic_DNA"/>
</dbReference>
<dbReference type="RefSeq" id="WP_318620200.1">
    <property type="nucleotide sequence ID" value="NZ_CP137642.1"/>
</dbReference>
<feature type="domain" description="DUF6079" evidence="2">
    <location>
        <begin position="264"/>
        <end position="471"/>
    </location>
</feature>
<evidence type="ECO:0000259" key="4">
    <source>
        <dbReference type="Pfam" id="PF26385"/>
    </source>
</evidence>
<sequence length="1226" mass="140267">MKYGDLVRFDPIEDVVQLREADKKDEARRLVETYVISDGMAKNLIEVLIPHLELNTTLDKKGLLVVGNYGTGKSHLMSVVSAVAEHADLVEHLQSDDIKEPVKKIAGQFKVIRTEIGAVRQSLRDIVCGELERNLAKIGVDYSFPPADRLVNHKDAFIAMMNAFNEKYPDKGLLLVVDELLDYLRSRQEQELILDLNFMREIGESCRLSRFRFMAGIQEALFDNPRFEFVAESMRRVQKRFESVRIVRTDVSYVVAERLLKKTPEQKAMIRHHLGKFTALYGDMNERLDEYVALYPIHPAYLEIFEKLFVVEKREILKTLSRDVKKLIEEEVPTDSPGLLSYDHYWEPLSTDTSLRTNQDIREVIEKGQILEGILNRSFQRKQYLPSAIRIVHALCVHRLTTGDVSSPIGLTPEEIRDDLCIYLPIPEQDSEFLLTTIESILREIGKTVSGQFISHNDENDMYYIDVRKDIDYDAKIEERADSLDKGILDRYYFEVLAGVMKTPGSTYVPGYRIWEHEVIWRDRQAGRSGYLFFGAPNERSTAQPPRDFYIYFLQPYDPPLFTDELRSDEVFFRLSRMNETFETALRLYAGAREMFTNSSGSNRSIYGAKASEHLKTITKWLRENIITAYDVTYQGVTRPLVELAKEGGINTSGDISDTINDISAHCLAPHFEEIAPDYPHFLQVIRSKEREEAMKDAIKCISGVRVQRGIAVLDGLNLLEDGSINTENSVYARHINDLIRSRGVGQVLNRSEIIGGQRGVEYDLRFRLEPEFVVVVIAAMVYHGDVVVAYPGKKITAANFEDLTRMSVADLTAFKHLELPKEPPIEVLAELFSLIEISPALVRNSATHREAVKQLQARVAGLIEEVVAAKEVLKSSLTLWGQSVLDESRKEDAARKLDDLKVFLESLQRFKTEGQLRNFGSSRADVRKQQKNLEVMREIGDLDKFCRRVAPVTQYLAEAERVLPDDNPFLQSLVEQKKALLEKIRDPETQKTKEFQREFERELNRLKKEYIDEYLRLHGAARLGVEGDNRKKRLMKSPALKAIRELSSIEIMPKGDLTRFEAELTRLKPCFALDSSALENSVTCPYCQFRPADEEISAPLENILSALEDRLDDLYNRWTQTLLENLSDPAVSTSLEALKPDERKLVEDFMAAKELPEKISVEFVKAMQEVLSGLVKVTITRDALMDGLKGNGSPCTVDEFRNRFEGYIKSLTRGREEREIRIVVE</sequence>
<dbReference type="InterPro" id="IPR058569">
    <property type="entry name" value="DUF6079_2nd"/>
</dbReference>
<name>A0AAX4FS74_9EURY</name>
<dbReference type="Pfam" id="PF19557">
    <property type="entry name" value="DUF6079_1st"/>
    <property type="match status" value="1"/>
</dbReference>
<dbReference type="Pfam" id="PF26387">
    <property type="entry name" value="DUF6079_5th"/>
    <property type="match status" value="1"/>
</dbReference>
<dbReference type="Pfam" id="PF26388">
    <property type="entry name" value="DUF6079_6th"/>
    <property type="match status" value="1"/>
</dbReference>
<dbReference type="InterPro" id="IPR058571">
    <property type="entry name" value="DUF6079_3rd"/>
</dbReference>
<evidence type="ECO:0000259" key="5">
    <source>
        <dbReference type="Pfam" id="PF26387"/>
    </source>
</evidence>
<keyword evidence="8" id="KW-1185">Reference proteome</keyword>
<dbReference type="Pfam" id="PF26383">
    <property type="entry name" value="DUF6079_2nd"/>
    <property type="match status" value="1"/>
</dbReference>
<dbReference type="InterPro" id="IPR058573">
    <property type="entry name" value="DUF6079_5th"/>
</dbReference>
<dbReference type="AlphaFoldDB" id="A0AAX4FS74"/>
<feature type="domain" description="DUF6079" evidence="3">
    <location>
        <begin position="475"/>
        <end position="674"/>
    </location>
</feature>
<dbReference type="GeneID" id="85732596"/>
<dbReference type="Pfam" id="PF26384">
    <property type="entry name" value="DUF6079_3rd"/>
    <property type="match status" value="1"/>
</dbReference>
<evidence type="ECO:0000259" key="6">
    <source>
        <dbReference type="Pfam" id="PF26388"/>
    </source>
</evidence>
<feature type="domain" description="DUF6079" evidence="5">
    <location>
        <begin position="825"/>
        <end position="1019"/>
    </location>
</feature>